<evidence type="ECO:0000313" key="2">
    <source>
        <dbReference type="EMBL" id="QGZ93458.1"/>
    </source>
</evidence>
<dbReference type="Pfam" id="PF24698">
    <property type="entry name" value="DUF7662"/>
    <property type="match status" value="1"/>
</dbReference>
<dbReference type="KEGG" id="tsv:DSM104635_00268"/>
<evidence type="ECO:0000259" key="1">
    <source>
        <dbReference type="Pfam" id="PF24698"/>
    </source>
</evidence>
<dbReference type="InterPro" id="IPR056079">
    <property type="entry name" value="DUF7662"/>
</dbReference>
<sequence>MKYASLRAFLLARQEPRISMSFAQVAAAAKVKLPASAFRYPQWWQNDAEHHVQAKAWIEAGYKTENVDLDAQSVEFVRVASRARGVREVQESYDHKPATPYKVHPAYGALKGTFTIDPRWDLTKPSLDEDELAEMDANIDRLADRVEEGMRRNKK</sequence>
<dbReference type="AlphaFoldDB" id="A0A6I6MJW0"/>
<dbReference type="RefSeq" id="WP_158764462.1">
    <property type="nucleotide sequence ID" value="NZ_CP047045.1"/>
</dbReference>
<protein>
    <recommendedName>
        <fullName evidence="1">DUF7662 domain-containing protein</fullName>
    </recommendedName>
</protein>
<name>A0A6I6MJW0_9CAUL</name>
<evidence type="ECO:0000313" key="3">
    <source>
        <dbReference type="Proteomes" id="UP000431269"/>
    </source>
</evidence>
<dbReference type="EMBL" id="CP047045">
    <property type="protein sequence ID" value="QGZ93458.1"/>
    <property type="molecule type" value="Genomic_DNA"/>
</dbReference>
<proteinExistence type="predicted"/>
<accession>A0A6I6MJW0</accession>
<keyword evidence="3" id="KW-1185">Reference proteome</keyword>
<organism evidence="2 3">
    <name type="scientific">Terricaulis silvestris</name>
    <dbReference type="NCBI Taxonomy" id="2686094"/>
    <lineage>
        <taxon>Bacteria</taxon>
        <taxon>Pseudomonadati</taxon>
        <taxon>Pseudomonadota</taxon>
        <taxon>Alphaproteobacteria</taxon>
        <taxon>Caulobacterales</taxon>
        <taxon>Caulobacteraceae</taxon>
        <taxon>Terricaulis</taxon>
    </lineage>
</organism>
<dbReference type="Proteomes" id="UP000431269">
    <property type="component" value="Chromosome"/>
</dbReference>
<gene>
    <name evidence="2" type="ORF">DSM104635_00268</name>
</gene>
<reference evidence="3" key="1">
    <citation type="submission" date="2019-12" db="EMBL/GenBank/DDBJ databases">
        <title>Complete genome of Terracaulis silvestris 0127_4.</title>
        <authorList>
            <person name="Vieira S."/>
            <person name="Riedel T."/>
            <person name="Sproer C."/>
            <person name="Pascual J."/>
            <person name="Boedeker C."/>
            <person name="Overmann J."/>
        </authorList>
    </citation>
    <scope>NUCLEOTIDE SEQUENCE [LARGE SCALE GENOMIC DNA]</scope>
    <source>
        <strain evidence="3">0127_4</strain>
    </source>
</reference>
<feature type="domain" description="DUF7662" evidence="1">
    <location>
        <begin position="3"/>
        <end position="78"/>
    </location>
</feature>